<feature type="compositionally biased region" description="Basic and acidic residues" evidence="1">
    <location>
        <begin position="13"/>
        <end position="38"/>
    </location>
</feature>
<dbReference type="EC" id="2.3.3.1" evidence="2"/>
<protein>
    <submittedName>
        <fullName evidence="2">Citrate synthase (Si)</fullName>
        <ecNumber evidence="2">2.3.3.1</ecNumber>
    </submittedName>
</protein>
<sequence length="430" mass="47890">DLRQGQPHRHRQPDRPDLRDPDRGRHDPRDGPAPDQGRRRGLRRHVLRPGVHEHRVVPVGDHLHRRRPGGPRVPGLSDRAARRALHLPGGRLPAGARGASHRGGVRRLAPPDQHAHVRARERQEVRRRLPLRRPPDGHAAGHRRRAVDVLSRGDRGPRPRGPHAPGHPPDRQDADARGVRLPAHGGSSLRVSGSGVVLRRQLPGDALQDERAQLPAEPAARTRARHALHPARRPRAELLDGFGARGRLLARRPLLGGGGRRGRPPRSPARRRQRGGARDAAPHRAHGEHPRLHRRRQGRQGAPDGLRAPGLQELRPARQAHQARRRRRLRGHRDEPAARHRPRAGEDRPRGRLLRVAQAVSQRRLLLGPHLRGARHADADVHRALRDPADERMGRPVARADGRLRAEDRPPAADLHGRALARLRADGAAL</sequence>
<feature type="compositionally biased region" description="Low complexity" evidence="1">
    <location>
        <begin position="87"/>
        <end position="98"/>
    </location>
</feature>
<name>A0A6J4RR44_9ACTN</name>
<feature type="compositionally biased region" description="Basic residues" evidence="1">
    <location>
        <begin position="1"/>
        <end position="12"/>
    </location>
</feature>
<dbReference type="AlphaFoldDB" id="A0A6J4RR44"/>
<dbReference type="EMBL" id="CADCVL010000218">
    <property type="protein sequence ID" value="CAA9478899.1"/>
    <property type="molecule type" value="Genomic_DNA"/>
</dbReference>
<keyword evidence="2" id="KW-0808">Transferase</keyword>
<accession>A0A6J4RR44</accession>
<feature type="region of interest" description="Disordered" evidence="1">
    <location>
        <begin position="250"/>
        <end position="351"/>
    </location>
</feature>
<feature type="region of interest" description="Disordered" evidence="1">
    <location>
        <begin position="392"/>
        <end position="415"/>
    </location>
</feature>
<organism evidence="2">
    <name type="scientific">uncultured Solirubrobacteraceae bacterium</name>
    <dbReference type="NCBI Taxonomy" id="1162706"/>
    <lineage>
        <taxon>Bacteria</taxon>
        <taxon>Bacillati</taxon>
        <taxon>Actinomycetota</taxon>
        <taxon>Thermoleophilia</taxon>
        <taxon>Solirubrobacterales</taxon>
        <taxon>Solirubrobacteraceae</taxon>
        <taxon>environmental samples</taxon>
    </lineage>
</organism>
<reference evidence="2" key="1">
    <citation type="submission" date="2020-02" db="EMBL/GenBank/DDBJ databases">
        <authorList>
            <person name="Meier V. D."/>
        </authorList>
    </citation>
    <scope>NUCLEOTIDE SEQUENCE</scope>
    <source>
        <strain evidence="2">AVDCRST_MAG65</strain>
    </source>
</reference>
<feature type="non-terminal residue" evidence="2">
    <location>
        <position position="1"/>
    </location>
</feature>
<feature type="compositionally biased region" description="Basic and acidic residues" evidence="1">
    <location>
        <begin position="332"/>
        <end position="350"/>
    </location>
</feature>
<feature type="compositionally biased region" description="Low complexity" evidence="1">
    <location>
        <begin position="185"/>
        <end position="200"/>
    </location>
</feature>
<feature type="compositionally biased region" description="Basic residues" evidence="1">
    <location>
        <begin position="321"/>
        <end position="331"/>
    </location>
</feature>
<feature type="non-terminal residue" evidence="2">
    <location>
        <position position="430"/>
    </location>
</feature>
<feature type="compositionally biased region" description="Basic residues" evidence="1">
    <location>
        <begin position="260"/>
        <end position="275"/>
    </location>
</feature>
<evidence type="ECO:0000313" key="2">
    <source>
        <dbReference type="EMBL" id="CAA9478899.1"/>
    </source>
</evidence>
<evidence type="ECO:0000256" key="1">
    <source>
        <dbReference type="SAM" id="MobiDB-lite"/>
    </source>
</evidence>
<feature type="compositionally biased region" description="Basic and acidic residues" evidence="1">
    <location>
        <begin position="276"/>
        <end position="290"/>
    </location>
</feature>
<proteinExistence type="predicted"/>
<feature type="compositionally biased region" description="Basic and acidic residues" evidence="1">
    <location>
        <begin position="168"/>
        <end position="178"/>
    </location>
</feature>
<dbReference type="GO" id="GO:0036440">
    <property type="term" value="F:citrate synthase activity"/>
    <property type="evidence" value="ECO:0007669"/>
    <property type="project" value="UniProtKB-EC"/>
</dbReference>
<feature type="region of interest" description="Disordered" evidence="1">
    <location>
        <begin position="1"/>
        <end position="230"/>
    </location>
</feature>
<gene>
    <name evidence="2" type="ORF">AVDCRST_MAG65-1326</name>
</gene>
<feature type="compositionally biased region" description="Basic and acidic residues" evidence="1">
    <location>
        <begin position="113"/>
        <end position="127"/>
    </location>
</feature>
<keyword evidence="2" id="KW-0012">Acyltransferase</keyword>